<dbReference type="WBParaSite" id="EVEC_0000462201-mRNA-1">
    <property type="protein sequence ID" value="EVEC_0000462201-mRNA-1"/>
    <property type="gene ID" value="EVEC_0000462201"/>
</dbReference>
<keyword evidence="1" id="KW-0472">Membrane</keyword>
<gene>
    <name evidence="2" type="ORF">EVEC_LOCUS4330</name>
</gene>
<keyword evidence="3" id="KW-1185">Reference proteome</keyword>
<dbReference type="Proteomes" id="UP000274131">
    <property type="component" value="Unassembled WGS sequence"/>
</dbReference>
<evidence type="ECO:0000256" key="1">
    <source>
        <dbReference type="SAM" id="Phobius"/>
    </source>
</evidence>
<proteinExistence type="predicted"/>
<dbReference type="AlphaFoldDB" id="A0A0N4V3J0"/>
<name>A0A0N4V3J0_ENTVE</name>
<evidence type="ECO:0000313" key="2">
    <source>
        <dbReference type="EMBL" id="VDD89579.1"/>
    </source>
</evidence>
<organism evidence="4">
    <name type="scientific">Enterobius vermicularis</name>
    <name type="common">Human pinworm</name>
    <dbReference type="NCBI Taxonomy" id="51028"/>
    <lineage>
        <taxon>Eukaryota</taxon>
        <taxon>Metazoa</taxon>
        <taxon>Ecdysozoa</taxon>
        <taxon>Nematoda</taxon>
        <taxon>Chromadorea</taxon>
        <taxon>Rhabditida</taxon>
        <taxon>Spirurina</taxon>
        <taxon>Oxyuridomorpha</taxon>
        <taxon>Oxyuroidea</taxon>
        <taxon>Oxyuridae</taxon>
        <taxon>Enterobius</taxon>
    </lineage>
</organism>
<dbReference type="EMBL" id="UXUI01007826">
    <property type="protein sequence ID" value="VDD89579.1"/>
    <property type="molecule type" value="Genomic_DNA"/>
</dbReference>
<accession>A0A0N4V3J0</accession>
<keyword evidence="1" id="KW-1133">Transmembrane helix</keyword>
<reference evidence="2 3" key="2">
    <citation type="submission" date="2018-10" db="EMBL/GenBank/DDBJ databases">
        <authorList>
            <consortium name="Pathogen Informatics"/>
        </authorList>
    </citation>
    <scope>NUCLEOTIDE SEQUENCE [LARGE SCALE GENOMIC DNA]</scope>
</reference>
<evidence type="ECO:0000313" key="3">
    <source>
        <dbReference type="Proteomes" id="UP000274131"/>
    </source>
</evidence>
<feature type="transmembrane region" description="Helical" evidence="1">
    <location>
        <begin position="12"/>
        <end position="34"/>
    </location>
</feature>
<sequence>MIITIVVHMKNLVFNVLHVVVMLFIPAYLSPFIFLPL</sequence>
<protein>
    <submittedName>
        <fullName evidence="2 4">Uncharacterized protein</fullName>
    </submittedName>
</protein>
<keyword evidence="1" id="KW-0812">Transmembrane</keyword>
<evidence type="ECO:0000313" key="4">
    <source>
        <dbReference type="WBParaSite" id="EVEC_0000462201-mRNA-1"/>
    </source>
</evidence>
<reference evidence="4" key="1">
    <citation type="submission" date="2017-02" db="UniProtKB">
        <authorList>
            <consortium name="WormBaseParasite"/>
        </authorList>
    </citation>
    <scope>IDENTIFICATION</scope>
</reference>